<dbReference type="AlphaFoldDB" id="A0AAP0QKX3"/>
<evidence type="ECO:0000313" key="2">
    <source>
        <dbReference type="Proteomes" id="UP001428341"/>
    </source>
</evidence>
<comment type="caution">
    <text evidence="1">The sequence shown here is derived from an EMBL/GenBank/DDBJ whole genome shotgun (WGS) entry which is preliminary data.</text>
</comment>
<protein>
    <recommendedName>
        <fullName evidence="3">Reverse transcriptase domain-containing protein</fullName>
    </recommendedName>
</protein>
<gene>
    <name evidence="1" type="ORF">WN944_014622</name>
</gene>
<accession>A0AAP0QKX3</accession>
<evidence type="ECO:0008006" key="3">
    <source>
        <dbReference type="Google" id="ProtNLM"/>
    </source>
</evidence>
<dbReference type="PANTHER" id="PTHR46890">
    <property type="entry name" value="NON-LTR RETROLELEMENT REVERSE TRANSCRIPTASE-LIKE PROTEIN-RELATED"/>
    <property type="match status" value="1"/>
</dbReference>
<evidence type="ECO:0000313" key="1">
    <source>
        <dbReference type="EMBL" id="KAK9199431.1"/>
    </source>
</evidence>
<reference evidence="1 2" key="1">
    <citation type="submission" date="2024-05" db="EMBL/GenBank/DDBJ databases">
        <title>Haplotype-resolved chromosome-level genome assembly of Huyou (Citrus changshanensis).</title>
        <authorList>
            <person name="Miao C."/>
            <person name="Chen W."/>
            <person name="Wu Y."/>
            <person name="Wang L."/>
            <person name="Zhao S."/>
            <person name="Grierson D."/>
            <person name="Xu C."/>
            <person name="Chen K."/>
        </authorList>
    </citation>
    <scope>NUCLEOTIDE SEQUENCE [LARGE SCALE GENOMIC DNA]</scope>
    <source>
        <strain evidence="1">01-14</strain>
        <tissue evidence="1">Leaf</tissue>
    </source>
</reference>
<keyword evidence="2" id="KW-1185">Reference proteome</keyword>
<dbReference type="PANTHER" id="PTHR46890:SF48">
    <property type="entry name" value="RNA-DIRECTED DNA POLYMERASE"/>
    <property type="match status" value="1"/>
</dbReference>
<dbReference type="InterPro" id="IPR052343">
    <property type="entry name" value="Retrotransposon-Effector_Assoc"/>
</dbReference>
<dbReference type="EMBL" id="JBCGBO010000005">
    <property type="protein sequence ID" value="KAK9199431.1"/>
    <property type="molecule type" value="Genomic_DNA"/>
</dbReference>
<proteinExistence type="predicted"/>
<dbReference type="Proteomes" id="UP001428341">
    <property type="component" value="Unassembled WGS sequence"/>
</dbReference>
<sequence length="372" mass="43309">MGSLVEEEEMGVEQQRTFKALVHNYKPMMVALLEPKISEKKIDNFILKSGFERSHRIEAMGFSGGIWLLWNEGFHMEILSENYLLAANNFVHKVRKWNKEVFGNIQKRKNRILARLGDIQRALEFHSSGNLIEPEANLKRELEVILSQEEIFWYQKSRRDWIAWGDRNTSYFHRQTIQRRRTNRIDILKDDNGNWISDAEQIKSYAVGFFTRLYTKETGCHHNYSYKGDFPIVEDSQMEKLNQVLSDDEIRQAIFSMQPFKVHGVDGLHAVFYQSQWDVVRDLVCTLVKRVFTGSSLAKEINKTLIVLIPKTDNPSSLKMYRPISLCPVIYKTITKIVVNRLKTTLPDLIGPTQTSFVPGRHITENIVIAQE</sequence>
<name>A0AAP0QKX3_9ROSI</name>
<organism evidence="1 2">
    <name type="scientific">Citrus x changshan-huyou</name>
    <dbReference type="NCBI Taxonomy" id="2935761"/>
    <lineage>
        <taxon>Eukaryota</taxon>
        <taxon>Viridiplantae</taxon>
        <taxon>Streptophyta</taxon>
        <taxon>Embryophyta</taxon>
        <taxon>Tracheophyta</taxon>
        <taxon>Spermatophyta</taxon>
        <taxon>Magnoliopsida</taxon>
        <taxon>eudicotyledons</taxon>
        <taxon>Gunneridae</taxon>
        <taxon>Pentapetalae</taxon>
        <taxon>rosids</taxon>
        <taxon>malvids</taxon>
        <taxon>Sapindales</taxon>
        <taxon>Rutaceae</taxon>
        <taxon>Aurantioideae</taxon>
        <taxon>Citrus</taxon>
    </lineage>
</organism>